<evidence type="ECO:0000259" key="11">
    <source>
        <dbReference type="PROSITE" id="PS51193"/>
    </source>
</evidence>
<comment type="catalytic activity">
    <reaction evidence="8">
        <text>ATP + H2O = ADP + phosphate + H(+)</text>
        <dbReference type="Rhea" id="RHEA:13065"/>
        <dbReference type="ChEBI" id="CHEBI:15377"/>
        <dbReference type="ChEBI" id="CHEBI:15378"/>
        <dbReference type="ChEBI" id="CHEBI:30616"/>
        <dbReference type="ChEBI" id="CHEBI:43474"/>
        <dbReference type="ChEBI" id="CHEBI:456216"/>
        <dbReference type="EC" id="5.6.2.3"/>
    </reaction>
</comment>
<dbReference type="InterPro" id="IPR014001">
    <property type="entry name" value="Helicase_ATP-bd"/>
</dbReference>
<dbReference type="GO" id="GO:0043139">
    <property type="term" value="F:5'-3' DNA helicase activity"/>
    <property type="evidence" value="ECO:0007669"/>
    <property type="project" value="UniProtKB-EC"/>
</dbReference>
<dbReference type="SMART" id="SM00487">
    <property type="entry name" value="DEXDc"/>
    <property type="match status" value="1"/>
</dbReference>
<dbReference type="FunFam" id="3.40.50.300:FF:000437">
    <property type="entry name" value="ATP-dependent DNA helicase DinG"/>
    <property type="match status" value="1"/>
</dbReference>
<dbReference type="PANTHER" id="PTHR11472:SF34">
    <property type="entry name" value="REGULATOR OF TELOMERE ELONGATION HELICASE 1"/>
    <property type="match status" value="1"/>
</dbReference>
<dbReference type="InterPro" id="IPR027417">
    <property type="entry name" value="P-loop_NTPase"/>
</dbReference>
<dbReference type="KEGG" id="cfk:CFRA_09665"/>
<protein>
    <recommendedName>
        <fullName evidence="9">ATP-dependent helicase DinG</fullName>
        <ecNumber evidence="7">5.6.2.3</ecNumber>
    </recommendedName>
    <alternativeName>
        <fullName evidence="10">DNA 5'-3' helicase DinG</fullName>
    </alternativeName>
</protein>
<dbReference type="PANTHER" id="PTHR11472">
    <property type="entry name" value="DNA REPAIR DEAD HELICASE RAD3/XP-D SUBFAMILY MEMBER"/>
    <property type="match status" value="1"/>
</dbReference>
<dbReference type="InterPro" id="IPR011545">
    <property type="entry name" value="DEAD/DEAH_box_helicase_dom"/>
</dbReference>
<comment type="similarity">
    <text evidence="6">Belongs to the helicase family. DinG subfamily.</text>
</comment>
<sequence length="660" mass="70519">MSDDADVTELPSTASLLDAAVAALGGSRRAGQARMADAVTGAIDAERHLAVQAGTGTGKSLAYLVPAIRHAQATGTTVVVSTATIALQRQLVGRDLPRLADALEGMLPHRPTFAIQKGRGNYLCLNKIAAADAPEDEALLDEADVGWLGRQVKRVRDWAQETESGDRDDLEPGVPDKVWRTVSVSSRECLGRNRCPHGEDCFAELARARTADVDVVVTNHALLAIDALSDAAVLPEHDVVIVDEAHELDGRITSVATEQITGTALKQAATRAGKLKARGDTELVEAAEAWADYAVTLGDGRWTSVDDHTRTLLVGLRDAVWDLRGHVADAPQGEASDDPERHAERMNLSNHLLELHDALVRILTVFEVEDPTEQDDVVWLAVDERRGAALTVAPLSVAELLAGRLFAENTVVLTSATLALGGRFDAMAATWGLAKGAWDSLDVGTPFDPRSSAILYVAKSLPLPGRAGLDETVLDEIHDLVLAAGGRTLGLFSSKRAARQAADALRPRLPFDVLLQGDDATGALVDRFAADEHTCLFGTLTLWQGVDVPGPSCSQVIIDRIPFPRPDDPLLQARKEAADAAGRNGFMEVAATHAALLLAQGTGRLLRSVTDRGVVSVLDPRLVTKRYGSFLRASIPRYWETTDGQVARGALKRLVTGAKK</sequence>
<dbReference type="InterPro" id="IPR006555">
    <property type="entry name" value="ATP-dep_Helicase_C"/>
</dbReference>
<evidence type="ECO:0000256" key="5">
    <source>
        <dbReference type="ARBA" id="ARBA00022840"/>
    </source>
</evidence>
<dbReference type="Proteomes" id="UP000185434">
    <property type="component" value="Chromosome"/>
</dbReference>
<gene>
    <name evidence="12" type="ORF">CFRA_09665</name>
</gene>
<evidence type="ECO:0000256" key="4">
    <source>
        <dbReference type="ARBA" id="ARBA00022806"/>
    </source>
</evidence>
<evidence type="ECO:0000256" key="2">
    <source>
        <dbReference type="ARBA" id="ARBA00022741"/>
    </source>
</evidence>
<dbReference type="InterPro" id="IPR045028">
    <property type="entry name" value="DinG/Rad3-like"/>
</dbReference>
<evidence type="ECO:0000256" key="9">
    <source>
        <dbReference type="ARBA" id="ARBA00073590"/>
    </source>
</evidence>
<evidence type="ECO:0000256" key="7">
    <source>
        <dbReference type="ARBA" id="ARBA00044969"/>
    </source>
</evidence>
<evidence type="ECO:0000313" key="12">
    <source>
        <dbReference type="EMBL" id="APT89467.1"/>
    </source>
</evidence>
<keyword evidence="3" id="KW-0378">Hydrolase</keyword>
<dbReference type="GO" id="GO:0005524">
    <property type="term" value="F:ATP binding"/>
    <property type="evidence" value="ECO:0007669"/>
    <property type="project" value="UniProtKB-KW"/>
</dbReference>
<dbReference type="Gene3D" id="3.40.50.300">
    <property type="entry name" value="P-loop containing nucleotide triphosphate hydrolases"/>
    <property type="match status" value="2"/>
</dbReference>
<proteinExistence type="inferred from homology"/>
<evidence type="ECO:0000256" key="1">
    <source>
        <dbReference type="ARBA" id="ARBA00001966"/>
    </source>
</evidence>
<feature type="domain" description="Helicase ATP-binding" evidence="11">
    <location>
        <begin position="18"/>
        <end position="293"/>
    </location>
</feature>
<dbReference type="Pfam" id="PF13307">
    <property type="entry name" value="Helicase_C_2"/>
    <property type="match status" value="1"/>
</dbReference>
<dbReference type="SUPFAM" id="SSF52540">
    <property type="entry name" value="P-loop containing nucleoside triphosphate hydrolases"/>
    <property type="match status" value="1"/>
</dbReference>
<dbReference type="GO" id="GO:0006139">
    <property type="term" value="P:nucleobase-containing compound metabolic process"/>
    <property type="evidence" value="ECO:0007669"/>
    <property type="project" value="InterPro"/>
</dbReference>
<dbReference type="AlphaFoldDB" id="A0A1L7CUI2"/>
<keyword evidence="5" id="KW-0067">ATP-binding</keyword>
<dbReference type="GO" id="GO:0016818">
    <property type="term" value="F:hydrolase activity, acting on acid anhydrides, in phosphorus-containing anhydrides"/>
    <property type="evidence" value="ECO:0007669"/>
    <property type="project" value="InterPro"/>
</dbReference>
<name>A0A1L7CUI2_9CORY</name>
<dbReference type="OrthoDB" id="9805194at2"/>
<evidence type="ECO:0000256" key="6">
    <source>
        <dbReference type="ARBA" id="ARBA00038058"/>
    </source>
</evidence>
<accession>A0A1L7CUI2</accession>
<evidence type="ECO:0000256" key="3">
    <source>
        <dbReference type="ARBA" id="ARBA00022801"/>
    </source>
</evidence>
<dbReference type="EC" id="5.6.2.3" evidence="7"/>
<evidence type="ECO:0000256" key="10">
    <source>
        <dbReference type="ARBA" id="ARBA00079061"/>
    </source>
</evidence>
<dbReference type="EMBL" id="CP009247">
    <property type="protein sequence ID" value="APT89467.1"/>
    <property type="molecule type" value="Genomic_DNA"/>
</dbReference>
<reference evidence="12 13" key="1">
    <citation type="submission" date="2014-08" db="EMBL/GenBank/DDBJ databases">
        <title>Complete genome sequence of Corynebacterium frankenforstense ST18(T) (=DSM 45800(T)), isolated from raw cow milk.</title>
        <authorList>
            <person name="Ruckert C."/>
            <person name="Albersmeier A."/>
            <person name="Winkler A."/>
            <person name="Lipski A."/>
            <person name="Kalinowski J."/>
        </authorList>
    </citation>
    <scope>NUCLEOTIDE SEQUENCE [LARGE SCALE GENOMIC DNA]</scope>
    <source>
        <strain evidence="12 13">ST18</strain>
    </source>
</reference>
<dbReference type="STRING" id="1437875.CFRA_09665"/>
<keyword evidence="2" id="KW-0547">Nucleotide-binding</keyword>
<evidence type="ECO:0000256" key="8">
    <source>
        <dbReference type="ARBA" id="ARBA00048954"/>
    </source>
</evidence>
<dbReference type="GO" id="GO:0003676">
    <property type="term" value="F:nucleic acid binding"/>
    <property type="evidence" value="ECO:0007669"/>
    <property type="project" value="InterPro"/>
</dbReference>
<keyword evidence="4 12" id="KW-0347">Helicase</keyword>
<comment type="cofactor">
    <cofactor evidence="1">
        <name>[4Fe-4S] cluster</name>
        <dbReference type="ChEBI" id="CHEBI:49883"/>
    </cofactor>
</comment>
<dbReference type="Pfam" id="PF00270">
    <property type="entry name" value="DEAD"/>
    <property type="match status" value="1"/>
</dbReference>
<evidence type="ECO:0000313" key="13">
    <source>
        <dbReference type="Proteomes" id="UP000185434"/>
    </source>
</evidence>
<dbReference type="RefSeq" id="WP_075664463.1">
    <property type="nucleotide sequence ID" value="NZ_CP009247.1"/>
</dbReference>
<organism evidence="12 13">
    <name type="scientific">Corynebacterium frankenforstense DSM 45800</name>
    <dbReference type="NCBI Taxonomy" id="1437875"/>
    <lineage>
        <taxon>Bacteria</taxon>
        <taxon>Bacillati</taxon>
        <taxon>Actinomycetota</taxon>
        <taxon>Actinomycetes</taxon>
        <taxon>Mycobacteriales</taxon>
        <taxon>Corynebacteriaceae</taxon>
        <taxon>Corynebacterium</taxon>
    </lineage>
</organism>
<dbReference type="SMART" id="SM00491">
    <property type="entry name" value="HELICc2"/>
    <property type="match status" value="1"/>
</dbReference>
<keyword evidence="13" id="KW-1185">Reference proteome</keyword>
<dbReference type="InterPro" id="IPR014013">
    <property type="entry name" value="Helic_SF1/SF2_ATP-bd_DinG/Rad3"/>
</dbReference>
<dbReference type="PROSITE" id="PS51193">
    <property type="entry name" value="HELICASE_ATP_BIND_2"/>
    <property type="match status" value="1"/>
</dbReference>